<dbReference type="InterPro" id="IPR049046">
    <property type="entry name" value="Beta-AFase-like_GH127_middle"/>
</dbReference>
<evidence type="ECO:0000259" key="6">
    <source>
        <dbReference type="Pfam" id="PF20736"/>
    </source>
</evidence>
<dbReference type="AlphaFoldDB" id="A0AAN3AC52"/>
<feature type="coiled-coil region" evidence="1">
    <location>
        <begin position="637"/>
        <end position="664"/>
    </location>
</feature>
<sequence>MINKKLITTVLCLCPAFVSMTHAQDKLYPELFPLSDVQLLDGPFKHAQDLNRSVLLEYDVDRLLAPFLIEAGLKPKAEKFPNWPGLDGHVAGHYLSAMAMNYRAGDGEEFKRRMEYMLSELYKCQQANGDGYIGGIPNGKAGWKEIKKGNVGIIWKYWAPWYNLHKLYAGLRDAWLYADSELAKKMFLDYCDWGIGVISGLNDEQMEQMLNNEFGGMNEVFADAYQISGDTKYLDAAKRFSHKWLFESMRDGKDNLDNKHANTQVPKAVGYQRVAELSVQAKRSGDAVDYTRAAYFFWQTVTANRSLAFGGNSRREHFPDDADYLSYVDDREGPESCNTYNMLRLTEGLFRKDPKAAYADFYERALFNHILSTQHPVHGGYVYFTPARPAHYRVYSAPNEAMWCCVGTGMENHGKYGEFIYAHTGDSLYVNLFISSRLEWKKRRISLTQTTSFPNEGKTCLTITAKKSTKFPLFVRKPGWVGDGKVIITVNGKSIETTTAANSYYTINRKWKNGDVVEVQMPMNIRIEELKHHPEYIAIMRGPILLGANVGKENLNGLVASDHRWGHIAHGPLVSLFDTPMIIGDREKILQKLSQMKPVAGKPCTFTVPGLFEDKYAELELQPFASLHDCRYMIYWLSMSDSQYRSYQAEKKDAEKKRLQLDARTVDMVTCGEQQPEIDHNVKSNRSGTGNTHGAAWRKANNDGYFTYELSTNGKATLSLCVTYWGNENGNCRFSILINDQLLTNENLQNKWNSDKFMTVEYPIPTQMLKGKQQVSVTFKSQKGTTAGPIYSLRLLNQQWE</sequence>
<dbReference type="InterPro" id="IPR032275">
    <property type="entry name" value="DUF4986"/>
</dbReference>
<protein>
    <recommendedName>
        <fullName evidence="9">Glycosyl hydrolase</fullName>
    </recommendedName>
</protein>
<feature type="signal peptide" evidence="2">
    <location>
        <begin position="1"/>
        <end position="23"/>
    </location>
</feature>
<evidence type="ECO:0000313" key="7">
    <source>
        <dbReference type="EMBL" id="EDO13874.1"/>
    </source>
</evidence>
<dbReference type="InterPro" id="IPR008979">
    <property type="entry name" value="Galactose-bd-like_sf"/>
</dbReference>
<dbReference type="SUPFAM" id="SSF49785">
    <property type="entry name" value="Galactose-binding domain-like"/>
    <property type="match status" value="1"/>
</dbReference>
<dbReference type="InterPro" id="IPR046544">
    <property type="entry name" value="GH146_SB_dom"/>
</dbReference>
<dbReference type="Proteomes" id="UP000005475">
    <property type="component" value="Unassembled WGS sequence"/>
</dbReference>
<reference evidence="8" key="2">
    <citation type="submission" date="2007-04" db="EMBL/GenBank/DDBJ databases">
        <title>Draft genome sequence of Bacteroides ovatus (ATCC 8483).</title>
        <authorList>
            <person name="Sudarsanam P."/>
            <person name="Ley R."/>
            <person name="Guruge J."/>
            <person name="Turnbaugh P.J."/>
            <person name="Mahowald M."/>
            <person name="Liep D."/>
            <person name="Gordon J."/>
        </authorList>
    </citation>
    <scope>NUCLEOTIDE SEQUENCE [LARGE SCALE GENOMIC DNA]</scope>
    <source>
        <strain evidence="8">ATCC 8483 / DSM 1896 / JCM 5824 / BCRC 10623 / CCUG 4943 / NCTC 11153</strain>
    </source>
</reference>
<dbReference type="InterPro" id="IPR008928">
    <property type="entry name" value="6-hairpin_glycosidase_sf"/>
</dbReference>
<feature type="domain" description="DUF4986" evidence="4">
    <location>
        <begin position="551"/>
        <end position="636"/>
    </location>
</feature>
<gene>
    <name evidence="7" type="ORF">BACOVA_00499</name>
</gene>
<dbReference type="Pfam" id="PF16375">
    <property type="entry name" value="DUF4986"/>
    <property type="match status" value="1"/>
</dbReference>
<dbReference type="PANTHER" id="PTHR31151:SF0">
    <property type="entry name" value="PROLINE-TRNA LIGASE (DUF1680)"/>
    <property type="match status" value="1"/>
</dbReference>
<feature type="domain" description="Glycoside hydrolase GH146 substrate-binding" evidence="5">
    <location>
        <begin position="660"/>
        <end position="796"/>
    </location>
</feature>
<proteinExistence type="predicted"/>
<comment type="caution">
    <text evidence="7">The sequence shown here is derived from an EMBL/GenBank/DDBJ whole genome shotgun (WGS) entry which is preliminary data.</text>
</comment>
<dbReference type="Pfam" id="PF20620">
    <property type="entry name" value="DUF6805"/>
    <property type="match status" value="1"/>
</dbReference>
<dbReference type="PANTHER" id="PTHR31151">
    <property type="entry name" value="PROLINE-TRNA LIGASE (DUF1680)"/>
    <property type="match status" value="1"/>
</dbReference>
<keyword evidence="1" id="KW-0175">Coiled coil</keyword>
<dbReference type="Pfam" id="PF07944">
    <property type="entry name" value="Beta-AFase-like_GH127_cat"/>
    <property type="match status" value="1"/>
</dbReference>
<organism evidence="7 8">
    <name type="scientific">Bacteroides ovatus (strain ATCC 8483 / DSM 1896 / JCM 5824 / BCRC 10623 / CCUG 4943 / NCTC 11153)</name>
    <dbReference type="NCBI Taxonomy" id="411476"/>
    <lineage>
        <taxon>Bacteria</taxon>
        <taxon>Pseudomonadati</taxon>
        <taxon>Bacteroidota</taxon>
        <taxon>Bacteroidia</taxon>
        <taxon>Bacteroidales</taxon>
        <taxon>Bacteroidaceae</taxon>
        <taxon>Bacteroides</taxon>
    </lineage>
</organism>
<evidence type="ECO:0000259" key="3">
    <source>
        <dbReference type="Pfam" id="PF07944"/>
    </source>
</evidence>
<evidence type="ECO:0008006" key="9">
    <source>
        <dbReference type="Google" id="ProtNLM"/>
    </source>
</evidence>
<dbReference type="GeneID" id="29452746"/>
<keyword evidence="2" id="KW-0732">Signal</keyword>
<evidence type="ECO:0000259" key="5">
    <source>
        <dbReference type="Pfam" id="PF20620"/>
    </source>
</evidence>
<evidence type="ECO:0000313" key="8">
    <source>
        <dbReference type="Proteomes" id="UP000005475"/>
    </source>
</evidence>
<feature type="domain" description="Non-reducing end beta-L-arabinofuranosidase-like GH127 catalytic" evidence="3">
    <location>
        <begin position="36"/>
        <end position="418"/>
    </location>
</feature>
<dbReference type="GO" id="GO:0005975">
    <property type="term" value="P:carbohydrate metabolic process"/>
    <property type="evidence" value="ECO:0007669"/>
    <property type="project" value="InterPro"/>
</dbReference>
<dbReference type="RefSeq" id="WP_004297817.1">
    <property type="nucleotide sequence ID" value="NZ_DS264574.1"/>
</dbReference>
<name>A0AAN3AC52_BACO1</name>
<evidence type="ECO:0000256" key="2">
    <source>
        <dbReference type="SAM" id="SignalP"/>
    </source>
</evidence>
<dbReference type="InterPro" id="IPR012878">
    <property type="entry name" value="Beta-AFase-like_GH127_cat"/>
</dbReference>
<feature type="chain" id="PRO_5042836815" description="Glycosyl hydrolase" evidence="2">
    <location>
        <begin position="24"/>
        <end position="801"/>
    </location>
</feature>
<dbReference type="EMBL" id="AAXF02000033">
    <property type="protein sequence ID" value="EDO13874.1"/>
    <property type="molecule type" value="Genomic_DNA"/>
</dbReference>
<accession>A0AAN3AC52</accession>
<feature type="domain" description="Non-reducing end beta-L-arabinofuranosidase-like GH127 middle" evidence="6">
    <location>
        <begin position="428"/>
        <end position="523"/>
    </location>
</feature>
<evidence type="ECO:0000259" key="4">
    <source>
        <dbReference type="Pfam" id="PF16375"/>
    </source>
</evidence>
<dbReference type="Pfam" id="PF20736">
    <property type="entry name" value="Glyco_hydro127M"/>
    <property type="match status" value="1"/>
</dbReference>
<evidence type="ECO:0000256" key="1">
    <source>
        <dbReference type="SAM" id="Coils"/>
    </source>
</evidence>
<dbReference type="SUPFAM" id="SSF48208">
    <property type="entry name" value="Six-hairpin glycosidases"/>
    <property type="match status" value="1"/>
</dbReference>
<reference evidence="7 8" key="1">
    <citation type="submission" date="2007-03" db="EMBL/GenBank/DDBJ databases">
        <authorList>
            <person name="Fulton L."/>
            <person name="Clifton S."/>
            <person name="Fulton B."/>
            <person name="Xu J."/>
            <person name="Minx P."/>
            <person name="Pepin K.H."/>
            <person name="Johnson M."/>
            <person name="Thiruvilangam P."/>
            <person name="Bhonagiri V."/>
            <person name="Nash W.E."/>
            <person name="Mardis E.R."/>
            <person name="Wilson R.K."/>
        </authorList>
    </citation>
    <scope>NUCLEOTIDE SEQUENCE [LARGE SCALE GENOMIC DNA]</scope>
    <source>
        <strain evidence="8">ATCC 8483 / DSM 1896 / JCM 5824 / BCRC 10623 / CCUG 4943 / NCTC 11153</strain>
    </source>
</reference>